<keyword evidence="2 5" id="KW-0802">TPR repeat</keyword>
<reference evidence="8 9" key="1">
    <citation type="submission" date="2019-03" db="EMBL/GenBank/DDBJ databases">
        <title>Single cell metagenomics reveals metabolic interactions within the superorganism composed of flagellate Streblomastix strix and complex community of Bacteroidetes bacteria on its surface.</title>
        <authorList>
            <person name="Treitli S.C."/>
            <person name="Kolisko M."/>
            <person name="Husnik F."/>
            <person name="Keeling P."/>
            <person name="Hampl V."/>
        </authorList>
    </citation>
    <scope>NUCLEOTIDE SEQUENCE [LARGE SCALE GENOMIC DNA]</scope>
    <source>
        <strain evidence="8">ST1C</strain>
    </source>
</reference>
<dbReference type="InterPro" id="IPR011990">
    <property type="entry name" value="TPR-like_helical_dom_sf"/>
</dbReference>
<evidence type="ECO:0000313" key="8">
    <source>
        <dbReference type="EMBL" id="KAA6389293.1"/>
    </source>
</evidence>
<evidence type="ECO:0000256" key="2">
    <source>
        <dbReference type="ARBA" id="ARBA00022803"/>
    </source>
</evidence>
<feature type="repeat" description="TPR" evidence="5">
    <location>
        <begin position="229"/>
        <end position="262"/>
    </location>
</feature>
<feature type="compositionally biased region" description="Basic and acidic residues" evidence="6">
    <location>
        <begin position="158"/>
        <end position="167"/>
    </location>
</feature>
<feature type="compositionally biased region" description="Low complexity" evidence="6">
    <location>
        <begin position="125"/>
        <end position="139"/>
    </location>
</feature>
<feature type="region of interest" description="Disordered" evidence="6">
    <location>
        <begin position="33"/>
        <end position="167"/>
    </location>
</feature>
<dbReference type="Gene3D" id="1.25.40.10">
    <property type="entry name" value="Tetratricopeptide repeat domain"/>
    <property type="match status" value="1"/>
</dbReference>
<dbReference type="EMBL" id="SNRW01003642">
    <property type="protein sequence ID" value="KAA6389293.1"/>
    <property type="molecule type" value="Genomic_DNA"/>
</dbReference>
<keyword evidence="1" id="KW-0677">Repeat</keyword>
<dbReference type="SMART" id="SM00028">
    <property type="entry name" value="TPR"/>
    <property type="match status" value="3"/>
</dbReference>
<evidence type="ECO:0000313" key="9">
    <source>
        <dbReference type="Proteomes" id="UP000324800"/>
    </source>
</evidence>
<dbReference type="Proteomes" id="UP000324800">
    <property type="component" value="Unassembled WGS sequence"/>
</dbReference>
<dbReference type="SUPFAM" id="SSF48452">
    <property type="entry name" value="TPR-like"/>
    <property type="match status" value="1"/>
</dbReference>
<feature type="compositionally biased region" description="Basic and acidic residues" evidence="6">
    <location>
        <begin position="55"/>
        <end position="69"/>
    </location>
</feature>
<feature type="compositionally biased region" description="Basic and acidic residues" evidence="6">
    <location>
        <begin position="76"/>
        <end position="117"/>
    </location>
</feature>
<feature type="compositionally biased region" description="Basic and acidic residues" evidence="6">
    <location>
        <begin position="362"/>
        <end position="394"/>
    </location>
</feature>
<evidence type="ECO:0000256" key="6">
    <source>
        <dbReference type="SAM" id="MobiDB-lite"/>
    </source>
</evidence>
<dbReference type="InterPro" id="IPR019734">
    <property type="entry name" value="TPR_rpt"/>
</dbReference>
<name>A0A5J4W446_9EUKA</name>
<dbReference type="Pfam" id="PF13414">
    <property type="entry name" value="TPR_11"/>
    <property type="match status" value="1"/>
</dbReference>
<feature type="domain" description="RNA-polymerase II-associated protein 3-like C-terminal" evidence="7">
    <location>
        <begin position="417"/>
        <end position="532"/>
    </location>
</feature>
<protein>
    <recommendedName>
        <fullName evidence="4">RNA polymerase II-associated protein 3</fullName>
    </recommendedName>
</protein>
<evidence type="ECO:0000256" key="1">
    <source>
        <dbReference type="ARBA" id="ARBA00022737"/>
    </source>
</evidence>
<dbReference type="InterPro" id="IPR025986">
    <property type="entry name" value="RPAP3-like_C"/>
</dbReference>
<accession>A0A5J4W446</accession>
<dbReference type="GO" id="GO:0101031">
    <property type="term" value="C:protein folding chaperone complex"/>
    <property type="evidence" value="ECO:0007669"/>
    <property type="project" value="TreeGrafter"/>
</dbReference>
<sequence>MDKSLVDIQTQIRRNAEETREVFKGLSEWEAEMNRQDEEVKKSSDFDLESLPPIRKPDNKANSNKKEPSKPSTQNEEPKNKGDKLKSSDYDKWDKLDVDKIAREKRQKELDEKEAKQGKKKSGAQNQTSQQQQSTSNQNTRKEGKQQIQELSEEEAHEYEANEIKEKGNTHFKRNELNEALECYSKAISLQPKNAIYLANRAACYLKMNRLRDAETDCTLSVSLDPNYTKAWVRRSTIRKEMGKFSQARDDLLRAQRIEPENKVIEEDLKQAEQLVARAASGAKMQIQAKDSEKEKKKEKEQEEELFRQIEKEKIEFEKKKVIKQEEDKKKKEEERKETETEQEKPKKRKMNIVEFASTEEDDKKKEQEKEQEQEVVITDKKEGLKDKPTDKTKPTTQTPVSVNPSIPQIPNKPVGTWAEFERMWRSLRKYPSILSEAMFSIRPQELTKMFGTNINSEHISSFVGMMRLAQNVSSIQQQQQQQQQSAEQFPVVSSFMKEDGSGLEKAAEFWSELAKVQRFRIAMKTLSKAQKNELNELLSEIKQRLPETAEKLRVYEEYLGVKQ</sequence>
<dbReference type="PANTHER" id="PTHR46423:SF1">
    <property type="entry name" value="RNA POLYMERASE II-ASSOCIATED PROTEIN 3"/>
    <property type="match status" value="1"/>
</dbReference>
<feature type="compositionally biased region" description="Basic and acidic residues" evidence="6">
    <location>
        <begin position="33"/>
        <end position="45"/>
    </location>
</feature>
<evidence type="ECO:0000256" key="5">
    <source>
        <dbReference type="PROSITE-ProRule" id="PRU00339"/>
    </source>
</evidence>
<feature type="compositionally biased region" description="Polar residues" evidence="6">
    <location>
        <begin position="398"/>
        <end position="409"/>
    </location>
</feature>
<feature type="repeat" description="TPR" evidence="5">
    <location>
        <begin position="161"/>
        <end position="194"/>
    </location>
</feature>
<feature type="compositionally biased region" description="Basic and acidic residues" evidence="6">
    <location>
        <begin position="325"/>
        <end position="345"/>
    </location>
</feature>
<dbReference type="PROSITE" id="PS50005">
    <property type="entry name" value="TPR"/>
    <property type="match status" value="2"/>
</dbReference>
<evidence type="ECO:0000256" key="3">
    <source>
        <dbReference type="ARBA" id="ARBA00038275"/>
    </source>
</evidence>
<organism evidence="8 9">
    <name type="scientific">Streblomastix strix</name>
    <dbReference type="NCBI Taxonomy" id="222440"/>
    <lineage>
        <taxon>Eukaryota</taxon>
        <taxon>Metamonada</taxon>
        <taxon>Preaxostyla</taxon>
        <taxon>Oxymonadida</taxon>
        <taxon>Streblomastigidae</taxon>
        <taxon>Streblomastix</taxon>
    </lineage>
</organism>
<comment type="caution">
    <text evidence="8">The sequence shown here is derived from an EMBL/GenBank/DDBJ whole genome shotgun (WGS) entry which is preliminary data.</text>
</comment>
<proteinExistence type="inferred from homology"/>
<comment type="similarity">
    <text evidence="3">Belongs to the RPAP3 family.</text>
</comment>
<dbReference type="InterPro" id="IPR051966">
    <property type="entry name" value="RPAP3"/>
</dbReference>
<gene>
    <name evidence="8" type="ORF">EZS28_015180</name>
</gene>
<evidence type="ECO:0000256" key="4">
    <source>
        <dbReference type="ARBA" id="ARBA00040133"/>
    </source>
</evidence>
<dbReference type="AlphaFoldDB" id="A0A5J4W446"/>
<evidence type="ECO:0000259" key="7">
    <source>
        <dbReference type="Pfam" id="PF13877"/>
    </source>
</evidence>
<dbReference type="Pfam" id="PF13877">
    <property type="entry name" value="RPAP3_C"/>
    <property type="match status" value="1"/>
</dbReference>
<dbReference type="PANTHER" id="PTHR46423">
    <property type="entry name" value="RNA POLYMERASE II-ASSOCIATED PROTEIN 3"/>
    <property type="match status" value="1"/>
</dbReference>
<feature type="region of interest" description="Disordered" evidence="6">
    <location>
        <begin position="325"/>
        <end position="410"/>
    </location>
</feature>
<dbReference type="OrthoDB" id="629492at2759"/>